<dbReference type="SUPFAM" id="SSF46785">
    <property type="entry name" value="Winged helix' DNA-binding domain"/>
    <property type="match status" value="1"/>
</dbReference>
<dbReference type="RefSeq" id="WP_054421862.1">
    <property type="nucleotide sequence ID" value="NZ_CADIJQ010000001.1"/>
</dbReference>
<keyword evidence="3" id="KW-0804">Transcription</keyword>
<keyword evidence="6" id="KW-1185">Reference proteome</keyword>
<dbReference type="Pfam" id="PF00392">
    <property type="entry name" value="GntR"/>
    <property type="match status" value="1"/>
</dbReference>
<dbReference type="InterPro" id="IPR036390">
    <property type="entry name" value="WH_DNA-bd_sf"/>
</dbReference>
<dbReference type="CDD" id="cd07377">
    <property type="entry name" value="WHTH_GntR"/>
    <property type="match status" value="1"/>
</dbReference>
<dbReference type="InterPro" id="IPR011711">
    <property type="entry name" value="GntR_C"/>
</dbReference>
<dbReference type="InterPro" id="IPR008920">
    <property type="entry name" value="TF_FadR/GntR_C"/>
</dbReference>
<organism evidence="5 6">
    <name type="scientific">Achromobacter kerstersii</name>
    <dbReference type="NCBI Taxonomy" id="1353890"/>
    <lineage>
        <taxon>Bacteria</taxon>
        <taxon>Pseudomonadati</taxon>
        <taxon>Pseudomonadota</taxon>
        <taxon>Betaproteobacteria</taxon>
        <taxon>Burkholderiales</taxon>
        <taxon>Alcaligenaceae</taxon>
        <taxon>Achromobacter</taxon>
    </lineage>
</organism>
<dbReference type="SMART" id="SM00895">
    <property type="entry name" value="FCD"/>
    <property type="match status" value="1"/>
</dbReference>
<reference evidence="5 6" key="1">
    <citation type="submission" date="2020-04" db="EMBL/GenBank/DDBJ databases">
        <authorList>
            <person name="De Canck E."/>
        </authorList>
    </citation>
    <scope>NUCLEOTIDE SEQUENCE [LARGE SCALE GENOMIC DNA]</scope>
    <source>
        <strain evidence="5 6">LMG 3441</strain>
    </source>
</reference>
<dbReference type="PANTHER" id="PTHR43537">
    <property type="entry name" value="TRANSCRIPTIONAL REGULATOR, GNTR FAMILY"/>
    <property type="match status" value="1"/>
</dbReference>
<dbReference type="Pfam" id="PF07729">
    <property type="entry name" value="FCD"/>
    <property type="match status" value="1"/>
</dbReference>
<evidence type="ECO:0000256" key="3">
    <source>
        <dbReference type="ARBA" id="ARBA00023163"/>
    </source>
</evidence>
<dbReference type="PANTHER" id="PTHR43537:SF44">
    <property type="entry name" value="GNTR FAMILY REGULATORY PROTEIN"/>
    <property type="match status" value="1"/>
</dbReference>
<dbReference type="AlphaFoldDB" id="A0A6S6ZBJ9"/>
<protein>
    <submittedName>
        <fullName evidence="5">HTH-type transcriptional regulator LutR</fullName>
    </submittedName>
</protein>
<evidence type="ECO:0000313" key="6">
    <source>
        <dbReference type="Proteomes" id="UP000494269"/>
    </source>
</evidence>
<evidence type="ECO:0000256" key="1">
    <source>
        <dbReference type="ARBA" id="ARBA00023015"/>
    </source>
</evidence>
<evidence type="ECO:0000259" key="4">
    <source>
        <dbReference type="PROSITE" id="PS50949"/>
    </source>
</evidence>
<dbReference type="Proteomes" id="UP000494269">
    <property type="component" value="Unassembled WGS sequence"/>
</dbReference>
<keyword evidence="1" id="KW-0805">Transcription regulation</keyword>
<dbReference type="PROSITE" id="PS50949">
    <property type="entry name" value="HTH_GNTR"/>
    <property type="match status" value="1"/>
</dbReference>
<dbReference type="GO" id="GO:0003700">
    <property type="term" value="F:DNA-binding transcription factor activity"/>
    <property type="evidence" value="ECO:0007669"/>
    <property type="project" value="InterPro"/>
</dbReference>
<keyword evidence="2" id="KW-0238">DNA-binding</keyword>
<feature type="domain" description="HTH gntR-type" evidence="4">
    <location>
        <begin position="10"/>
        <end position="78"/>
    </location>
</feature>
<name>A0A6S6ZBJ9_9BURK</name>
<evidence type="ECO:0000256" key="2">
    <source>
        <dbReference type="ARBA" id="ARBA00023125"/>
    </source>
</evidence>
<proteinExistence type="predicted"/>
<dbReference type="SMART" id="SM00345">
    <property type="entry name" value="HTH_GNTR"/>
    <property type="match status" value="1"/>
</dbReference>
<dbReference type="PRINTS" id="PR00035">
    <property type="entry name" value="HTHGNTR"/>
</dbReference>
<dbReference type="EMBL" id="CADIJQ010000001">
    <property type="protein sequence ID" value="CAB3670205.1"/>
    <property type="molecule type" value="Genomic_DNA"/>
</dbReference>
<dbReference type="InterPro" id="IPR036388">
    <property type="entry name" value="WH-like_DNA-bd_sf"/>
</dbReference>
<dbReference type="InterPro" id="IPR000524">
    <property type="entry name" value="Tscrpt_reg_HTH_GntR"/>
</dbReference>
<accession>A0A6S6ZBJ9</accession>
<dbReference type="Gene3D" id="1.20.120.530">
    <property type="entry name" value="GntR ligand-binding domain-like"/>
    <property type="match status" value="1"/>
</dbReference>
<sequence length="239" mass="26469">MNNTPKKPRTRLTDVVIQTLSERLDTQVYRPGQRLPSEQALCKEFKVSRTVIREAMASLRLGGRVVSSPGLGVFVTEDHDPPISFDIQPPADSRWALHIMEVRVGLEVEAAGLAAERRTPANMADIVQAFDEFNAAESDRAAAVQADFNFHLAIARASNNPHFAHLLESAVKDVMLDLKIKHGGKSEQELRDYEKRTAREHGVIMAAIMRGDPGAARAAMARHLGESVARYRKQLAAKR</sequence>
<gene>
    <name evidence="5" type="primary">lutR_1</name>
    <name evidence="5" type="ORF">LMG3441_01031</name>
</gene>
<dbReference type="SUPFAM" id="SSF48008">
    <property type="entry name" value="GntR ligand-binding domain-like"/>
    <property type="match status" value="1"/>
</dbReference>
<dbReference type="GO" id="GO:0003677">
    <property type="term" value="F:DNA binding"/>
    <property type="evidence" value="ECO:0007669"/>
    <property type="project" value="UniProtKB-KW"/>
</dbReference>
<dbReference type="Gene3D" id="1.10.10.10">
    <property type="entry name" value="Winged helix-like DNA-binding domain superfamily/Winged helix DNA-binding domain"/>
    <property type="match status" value="1"/>
</dbReference>
<evidence type="ECO:0000313" key="5">
    <source>
        <dbReference type="EMBL" id="CAB3670205.1"/>
    </source>
</evidence>